<evidence type="ECO:0000259" key="6">
    <source>
        <dbReference type="Pfam" id="PF04542"/>
    </source>
</evidence>
<dbReference type="InterPro" id="IPR039425">
    <property type="entry name" value="RNA_pol_sigma-70-like"/>
</dbReference>
<accession>A0ABW1ZD83</accession>
<keyword evidence="4" id="KW-0238">DNA-binding</keyword>
<gene>
    <name evidence="7" type="ORF">ACFQBQ_16210</name>
</gene>
<dbReference type="InterPro" id="IPR013325">
    <property type="entry name" value="RNA_pol_sigma_r2"/>
</dbReference>
<dbReference type="InterPro" id="IPR007627">
    <property type="entry name" value="RNA_pol_sigma70_r2"/>
</dbReference>
<keyword evidence="2" id="KW-0805">Transcription regulation</keyword>
<evidence type="ECO:0000256" key="1">
    <source>
        <dbReference type="ARBA" id="ARBA00010641"/>
    </source>
</evidence>
<comment type="similarity">
    <text evidence="1">Belongs to the sigma-70 factor family. ECF subfamily.</text>
</comment>
<evidence type="ECO:0000313" key="8">
    <source>
        <dbReference type="Proteomes" id="UP001596391"/>
    </source>
</evidence>
<dbReference type="PANTHER" id="PTHR43133">
    <property type="entry name" value="RNA POLYMERASE ECF-TYPE SIGMA FACTO"/>
    <property type="match status" value="1"/>
</dbReference>
<evidence type="ECO:0000256" key="4">
    <source>
        <dbReference type="ARBA" id="ARBA00023125"/>
    </source>
</evidence>
<evidence type="ECO:0000256" key="5">
    <source>
        <dbReference type="ARBA" id="ARBA00023163"/>
    </source>
</evidence>
<dbReference type="Proteomes" id="UP001596391">
    <property type="component" value="Unassembled WGS sequence"/>
</dbReference>
<proteinExistence type="inferred from homology"/>
<dbReference type="Pfam" id="PF04542">
    <property type="entry name" value="Sigma70_r2"/>
    <property type="match status" value="1"/>
</dbReference>
<feature type="domain" description="RNA polymerase sigma-70 region 2" evidence="6">
    <location>
        <begin position="26"/>
        <end position="90"/>
    </location>
</feature>
<keyword evidence="5" id="KW-0804">Transcription</keyword>
<organism evidence="7 8">
    <name type="scientific">Granulicella cerasi</name>
    <dbReference type="NCBI Taxonomy" id="741063"/>
    <lineage>
        <taxon>Bacteria</taxon>
        <taxon>Pseudomonadati</taxon>
        <taxon>Acidobacteriota</taxon>
        <taxon>Terriglobia</taxon>
        <taxon>Terriglobales</taxon>
        <taxon>Acidobacteriaceae</taxon>
        <taxon>Granulicella</taxon>
    </lineage>
</organism>
<dbReference type="InterPro" id="IPR013324">
    <property type="entry name" value="RNA_pol_sigma_r3/r4-like"/>
</dbReference>
<dbReference type="Gene3D" id="1.10.10.10">
    <property type="entry name" value="Winged helix-like DNA-binding domain superfamily/Winged helix DNA-binding domain"/>
    <property type="match status" value="1"/>
</dbReference>
<keyword evidence="3" id="KW-0731">Sigma factor</keyword>
<sequence length="203" mass="23806">MKYENDESVARQACNGDERAFEVLSERWRERLLRTAERYTLNRSEAEDAVQSGLFKAWRNMTTFRNESLFSTWITRIVINEVYMIHRRQEHRRIEYSDELTTMEAALIRKGRLPAGESIEERLIQQQSIDQVRSAIMFLPASFRTILQIELTEEVPLPEVAKRLNLSLAAVKSRRLRARRELQKRMSAAASVWHGRASARIRA</sequence>
<dbReference type="SUPFAM" id="SSF88659">
    <property type="entry name" value="Sigma3 and sigma4 domains of RNA polymerase sigma factors"/>
    <property type="match status" value="1"/>
</dbReference>
<reference evidence="8" key="1">
    <citation type="journal article" date="2019" name="Int. J. Syst. Evol. Microbiol.">
        <title>The Global Catalogue of Microorganisms (GCM) 10K type strain sequencing project: providing services to taxonomists for standard genome sequencing and annotation.</title>
        <authorList>
            <consortium name="The Broad Institute Genomics Platform"/>
            <consortium name="The Broad Institute Genome Sequencing Center for Infectious Disease"/>
            <person name="Wu L."/>
            <person name="Ma J."/>
        </authorList>
    </citation>
    <scope>NUCLEOTIDE SEQUENCE [LARGE SCALE GENOMIC DNA]</scope>
    <source>
        <strain evidence="8">CGMCC 1.16026</strain>
    </source>
</reference>
<dbReference type="PANTHER" id="PTHR43133:SF8">
    <property type="entry name" value="RNA POLYMERASE SIGMA FACTOR HI_1459-RELATED"/>
    <property type="match status" value="1"/>
</dbReference>
<dbReference type="RefSeq" id="WP_263370982.1">
    <property type="nucleotide sequence ID" value="NZ_JAGSYD010000002.1"/>
</dbReference>
<dbReference type="InterPro" id="IPR036388">
    <property type="entry name" value="WH-like_DNA-bd_sf"/>
</dbReference>
<evidence type="ECO:0000256" key="2">
    <source>
        <dbReference type="ARBA" id="ARBA00023015"/>
    </source>
</evidence>
<evidence type="ECO:0000256" key="3">
    <source>
        <dbReference type="ARBA" id="ARBA00023082"/>
    </source>
</evidence>
<protein>
    <submittedName>
        <fullName evidence="7">RNA polymerase sigma factor</fullName>
    </submittedName>
</protein>
<dbReference type="NCBIfam" id="TIGR02937">
    <property type="entry name" value="sigma70-ECF"/>
    <property type="match status" value="1"/>
</dbReference>
<evidence type="ECO:0000313" key="7">
    <source>
        <dbReference type="EMBL" id="MFC6647089.1"/>
    </source>
</evidence>
<dbReference type="SUPFAM" id="SSF88946">
    <property type="entry name" value="Sigma2 domain of RNA polymerase sigma factors"/>
    <property type="match status" value="1"/>
</dbReference>
<dbReference type="EMBL" id="JBHSWI010000001">
    <property type="protein sequence ID" value="MFC6647089.1"/>
    <property type="molecule type" value="Genomic_DNA"/>
</dbReference>
<keyword evidence="8" id="KW-1185">Reference proteome</keyword>
<dbReference type="Gene3D" id="1.10.1740.10">
    <property type="match status" value="1"/>
</dbReference>
<name>A0ABW1ZD83_9BACT</name>
<dbReference type="InterPro" id="IPR014284">
    <property type="entry name" value="RNA_pol_sigma-70_dom"/>
</dbReference>
<comment type="caution">
    <text evidence="7">The sequence shown here is derived from an EMBL/GenBank/DDBJ whole genome shotgun (WGS) entry which is preliminary data.</text>
</comment>